<dbReference type="GO" id="GO:0006352">
    <property type="term" value="P:DNA-templated transcription initiation"/>
    <property type="evidence" value="ECO:0007669"/>
    <property type="project" value="InterPro"/>
</dbReference>
<dbReference type="GO" id="GO:0016987">
    <property type="term" value="F:sigma factor activity"/>
    <property type="evidence" value="ECO:0007669"/>
    <property type="project" value="UniProtKB-KW"/>
</dbReference>
<evidence type="ECO:0000256" key="1">
    <source>
        <dbReference type="ARBA" id="ARBA00010641"/>
    </source>
</evidence>
<evidence type="ECO:0000256" key="4">
    <source>
        <dbReference type="ARBA" id="ARBA00023163"/>
    </source>
</evidence>
<dbReference type="InterPro" id="IPR007627">
    <property type="entry name" value="RNA_pol_sigma70_r2"/>
</dbReference>
<organism evidence="7 8">
    <name type="scientific">Stutzerimonas stutzeri</name>
    <name type="common">Pseudomonas stutzeri</name>
    <dbReference type="NCBI Taxonomy" id="316"/>
    <lineage>
        <taxon>Bacteria</taxon>
        <taxon>Pseudomonadati</taxon>
        <taxon>Pseudomonadota</taxon>
        <taxon>Gammaproteobacteria</taxon>
        <taxon>Pseudomonadales</taxon>
        <taxon>Pseudomonadaceae</taxon>
        <taxon>Stutzerimonas</taxon>
    </lineage>
</organism>
<dbReference type="InterPro" id="IPR039425">
    <property type="entry name" value="RNA_pol_sigma-70-like"/>
</dbReference>
<dbReference type="Proteomes" id="UP000236023">
    <property type="component" value="Unassembled WGS sequence"/>
</dbReference>
<dbReference type="EMBL" id="POUT01000014">
    <property type="protein sequence ID" value="PNG05852.1"/>
    <property type="molecule type" value="Genomic_DNA"/>
</dbReference>
<dbReference type="InterPro" id="IPR013324">
    <property type="entry name" value="RNA_pol_sigma_r3/r4-like"/>
</dbReference>
<dbReference type="GO" id="GO:0003677">
    <property type="term" value="F:DNA binding"/>
    <property type="evidence" value="ECO:0007669"/>
    <property type="project" value="InterPro"/>
</dbReference>
<dbReference type="Pfam" id="PF08281">
    <property type="entry name" value="Sigma70_r4_2"/>
    <property type="match status" value="1"/>
</dbReference>
<gene>
    <name evidence="7" type="ORF">CXK94_19335</name>
</gene>
<dbReference type="SUPFAM" id="SSF88946">
    <property type="entry name" value="Sigma2 domain of RNA polymerase sigma factors"/>
    <property type="match status" value="1"/>
</dbReference>
<keyword evidence="4" id="KW-0804">Transcription</keyword>
<dbReference type="InterPro" id="IPR036388">
    <property type="entry name" value="WH-like_DNA-bd_sf"/>
</dbReference>
<dbReference type="InterPro" id="IPR013325">
    <property type="entry name" value="RNA_pol_sigma_r2"/>
</dbReference>
<evidence type="ECO:0000313" key="7">
    <source>
        <dbReference type="EMBL" id="PNG05852.1"/>
    </source>
</evidence>
<evidence type="ECO:0000256" key="3">
    <source>
        <dbReference type="ARBA" id="ARBA00023082"/>
    </source>
</evidence>
<feature type="domain" description="RNA polymerase sigma factor 70 region 4 type 2" evidence="6">
    <location>
        <begin position="111"/>
        <end position="163"/>
    </location>
</feature>
<name>A0A2N8STN2_STUST</name>
<keyword evidence="2" id="KW-0805">Transcription regulation</keyword>
<dbReference type="Pfam" id="PF04542">
    <property type="entry name" value="Sigma70_r2"/>
    <property type="match status" value="1"/>
</dbReference>
<accession>A0A2N8STN2</accession>
<protein>
    <submittedName>
        <fullName evidence="7">RNA polymerase subunit sigma-70</fullName>
    </submittedName>
</protein>
<dbReference type="InterPro" id="IPR014284">
    <property type="entry name" value="RNA_pol_sigma-70_dom"/>
</dbReference>
<evidence type="ECO:0000313" key="8">
    <source>
        <dbReference type="Proteomes" id="UP000236023"/>
    </source>
</evidence>
<proteinExistence type="inferred from homology"/>
<reference evidence="7 8" key="1">
    <citation type="submission" date="2018-01" db="EMBL/GenBank/DDBJ databases">
        <title>Denitrification phenotypes of diverse strains of Pseudomonas stutzeri.</title>
        <authorList>
            <person name="Milligan D.A."/>
            <person name="Bergaust L."/>
            <person name="Bakken L.R."/>
            <person name="Frostegard A."/>
        </authorList>
    </citation>
    <scope>NUCLEOTIDE SEQUENCE [LARGE SCALE GENOMIC DNA]</scope>
    <source>
        <strain evidence="7 8">24a75</strain>
    </source>
</reference>
<evidence type="ECO:0000259" key="6">
    <source>
        <dbReference type="Pfam" id="PF08281"/>
    </source>
</evidence>
<keyword evidence="3" id="KW-0731">Sigma factor</keyword>
<evidence type="ECO:0000259" key="5">
    <source>
        <dbReference type="Pfam" id="PF04542"/>
    </source>
</evidence>
<comment type="caution">
    <text evidence="7">The sequence shown here is derived from an EMBL/GenBank/DDBJ whole genome shotgun (WGS) entry which is preliminary data.</text>
</comment>
<dbReference type="PANTHER" id="PTHR43133:SF63">
    <property type="entry name" value="RNA POLYMERASE SIGMA FACTOR FECI-RELATED"/>
    <property type="match status" value="1"/>
</dbReference>
<dbReference type="PANTHER" id="PTHR43133">
    <property type="entry name" value="RNA POLYMERASE ECF-TYPE SIGMA FACTO"/>
    <property type="match status" value="1"/>
</dbReference>
<sequence length="173" mass="20102">MTENSPPRQLLDSFLHHYDALLAQIVRRFGDRHFAQDVVQDVGLQLVKRPERDGIQSPLALLRRIAHEHAISCWRHERRRQSRVLSLPELPEVACPLSEQERLAQARQALDRLTQAIEALPERCREVFVMHKIHLVPQAQVATHLGISIKTVEKHLRLGMARCRAELEKHHER</sequence>
<dbReference type="SUPFAM" id="SSF88659">
    <property type="entry name" value="Sigma3 and sigma4 domains of RNA polymerase sigma factors"/>
    <property type="match status" value="1"/>
</dbReference>
<comment type="similarity">
    <text evidence="1">Belongs to the sigma-70 factor family. ECF subfamily.</text>
</comment>
<dbReference type="AlphaFoldDB" id="A0A2N8STN2"/>
<dbReference type="InterPro" id="IPR013249">
    <property type="entry name" value="RNA_pol_sigma70_r4_t2"/>
</dbReference>
<evidence type="ECO:0000256" key="2">
    <source>
        <dbReference type="ARBA" id="ARBA00023015"/>
    </source>
</evidence>
<dbReference type="Gene3D" id="1.10.10.10">
    <property type="entry name" value="Winged helix-like DNA-binding domain superfamily/Winged helix DNA-binding domain"/>
    <property type="match status" value="1"/>
</dbReference>
<dbReference type="RefSeq" id="WP_102895529.1">
    <property type="nucleotide sequence ID" value="NZ_JAMOHU010000024.1"/>
</dbReference>
<feature type="domain" description="RNA polymerase sigma-70 region 2" evidence="5">
    <location>
        <begin position="16"/>
        <end position="80"/>
    </location>
</feature>
<dbReference type="NCBIfam" id="TIGR02937">
    <property type="entry name" value="sigma70-ECF"/>
    <property type="match status" value="1"/>
</dbReference>
<dbReference type="Gene3D" id="1.10.1740.10">
    <property type="match status" value="1"/>
</dbReference>